<evidence type="ECO:0000256" key="4">
    <source>
        <dbReference type="ARBA" id="ARBA00023319"/>
    </source>
</evidence>
<comment type="caution">
    <text evidence="5">Lacks conserved residue(s) required for the propagation of feature annotation.</text>
</comment>
<dbReference type="Pfam" id="PF00084">
    <property type="entry name" value="Sushi"/>
    <property type="match status" value="1"/>
</dbReference>
<sequence>MGSNSRVSTLFLLLCAILLVFLMVDAKKRKKKSQLRCPDLTIKDTIRTGCAPPFMKGDVCRYTCRPGCRRGKGASKRTCRVRPSEWKGGMRLKCICPCSDSPPDVPNTSDDKSCTSATSPYRPGTKCTYHCSPGYVKVDGQDFKECVSGQWTGADLVCATSTTTQATTPSSSTTPAGPAKSTTTQATIRSSLSLTTPAGPVALRIAAMIRPTRLVYEGEQVTLLCLSAGSPPPTFTWTRENSVALPVAAVVDPGTGTLVIGSVLPEDDGMYTCTADNGVDVLTSDVSFAVCPDISGCSDSSKWCPNWARDGQCESNPGWMISNCPLSCGVCHPDLPAECLTTKRGRAWDTWECSDVTGVPDEVRTELNLGTYYQKYLHAYGIPILGSSILPDDALRRCCYDVLFMLADRRDLRDSYFNVYGRAAIMAESEVTLDVPEHSNMDPIFNTRARGLGGTTSFPVSTGAEENVLCYQHDSLRVEDIFMHEFAHGVHNMAAKIVIPDFNARLEAAYQDAMANGRFANTYAADTVFEYWAEGVQSYFDVNHERDPPDGIHNHVNTREELMVYDPVLYNLVHEVFPCENRVVKRCVKDYDASEIKVDCENGLARTLIDGSTIFN</sequence>
<dbReference type="SMART" id="SM00254">
    <property type="entry name" value="ShKT"/>
    <property type="match status" value="1"/>
</dbReference>
<evidence type="ECO:0000259" key="11">
    <source>
        <dbReference type="PROSITE" id="PS51670"/>
    </source>
</evidence>
<dbReference type="InterPro" id="IPR013783">
    <property type="entry name" value="Ig-like_fold"/>
</dbReference>
<feature type="domain" description="ShKT" evidence="11">
    <location>
        <begin position="297"/>
        <end position="331"/>
    </location>
</feature>
<dbReference type="InterPro" id="IPR003598">
    <property type="entry name" value="Ig_sub2"/>
</dbReference>
<dbReference type="EMBL" id="OV696700">
    <property type="protein sequence ID" value="CAH1246204.1"/>
    <property type="molecule type" value="Genomic_DNA"/>
</dbReference>
<dbReference type="GO" id="GO:0043005">
    <property type="term" value="C:neuron projection"/>
    <property type="evidence" value="ECO:0007669"/>
    <property type="project" value="TreeGrafter"/>
</dbReference>
<keyword evidence="3 5" id="KW-1015">Disulfide bond</keyword>
<evidence type="ECO:0000256" key="7">
    <source>
        <dbReference type="SAM" id="MobiDB-lite"/>
    </source>
</evidence>
<dbReference type="PROSITE" id="PS50923">
    <property type="entry name" value="SUSHI"/>
    <property type="match status" value="1"/>
</dbReference>
<dbReference type="Gene3D" id="1.10.10.1940">
    <property type="match status" value="1"/>
</dbReference>
<feature type="compositionally biased region" description="Low complexity" evidence="7">
    <location>
        <begin position="162"/>
        <end position="184"/>
    </location>
</feature>
<dbReference type="AlphaFoldDB" id="A0A8K0EF46"/>
<evidence type="ECO:0000256" key="8">
    <source>
        <dbReference type="SAM" id="SignalP"/>
    </source>
</evidence>
<evidence type="ECO:0000313" key="12">
    <source>
        <dbReference type="EMBL" id="CAH1246204.1"/>
    </source>
</evidence>
<evidence type="ECO:0000259" key="10">
    <source>
        <dbReference type="PROSITE" id="PS50923"/>
    </source>
</evidence>
<accession>A0A8K0EF46</accession>
<dbReference type="GO" id="GO:0008237">
    <property type="term" value="F:metallopeptidase activity"/>
    <property type="evidence" value="ECO:0007669"/>
    <property type="project" value="InterPro"/>
</dbReference>
<organism evidence="12 13">
    <name type="scientific">Branchiostoma lanceolatum</name>
    <name type="common">Common lancelet</name>
    <name type="synonym">Amphioxus lanceolatum</name>
    <dbReference type="NCBI Taxonomy" id="7740"/>
    <lineage>
        <taxon>Eukaryota</taxon>
        <taxon>Metazoa</taxon>
        <taxon>Chordata</taxon>
        <taxon>Cephalochordata</taxon>
        <taxon>Leptocardii</taxon>
        <taxon>Amphioxiformes</taxon>
        <taxon>Branchiostomatidae</taxon>
        <taxon>Branchiostoma</taxon>
    </lineage>
</organism>
<keyword evidence="2" id="KW-0677">Repeat</keyword>
<feature type="disulfide bond" evidence="5">
    <location>
        <begin position="131"/>
        <end position="158"/>
    </location>
</feature>
<evidence type="ECO:0000256" key="2">
    <source>
        <dbReference type="ARBA" id="ARBA00022737"/>
    </source>
</evidence>
<dbReference type="InterPro" id="IPR051170">
    <property type="entry name" value="Neural/epithelial_adhesion"/>
</dbReference>
<proteinExistence type="predicted"/>
<dbReference type="InterPro" id="IPR003599">
    <property type="entry name" value="Ig_sub"/>
</dbReference>
<name>A0A8K0EF46_BRALA</name>
<keyword evidence="5" id="KW-0768">Sushi</keyword>
<dbReference type="EMBL" id="OV696700">
    <property type="protein sequence ID" value="CAH1246212.1"/>
    <property type="molecule type" value="Genomic_DNA"/>
</dbReference>
<keyword evidence="4" id="KW-0393">Immunoglobulin domain</keyword>
<feature type="region of interest" description="Disordered" evidence="7">
    <location>
        <begin position="162"/>
        <end position="187"/>
    </location>
</feature>
<dbReference type="SUPFAM" id="SSF48726">
    <property type="entry name" value="Immunoglobulin"/>
    <property type="match status" value="1"/>
</dbReference>
<dbReference type="SUPFAM" id="SSF57535">
    <property type="entry name" value="Complement control module/SCR domain"/>
    <property type="match status" value="1"/>
</dbReference>
<dbReference type="InterPro" id="IPR003582">
    <property type="entry name" value="ShKT_dom"/>
</dbReference>
<evidence type="ECO:0000256" key="6">
    <source>
        <dbReference type="PROSITE-ProRule" id="PRU01005"/>
    </source>
</evidence>
<dbReference type="InterPro" id="IPR035976">
    <property type="entry name" value="Sushi/SCR/CCP_sf"/>
</dbReference>
<dbReference type="InterPro" id="IPR007110">
    <property type="entry name" value="Ig-like_dom"/>
</dbReference>
<dbReference type="Gene3D" id="2.60.40.10">
    <property type="entry name" value="Immunoglobulins"/>
    <property type="match status" value="1"/>
</dbReference>
<dbReference type="CDD" id="cd00033">
    <property type="entry name" value="CCP"/>
    <property type="match status" value="1"/>
</dbReference>
<feature type="domain" description="Ig-like" evidence="9">
    <location>
        <begin position="200"/>
        <end position="289"/>
    </location>
</feature>
<dbReference type="InterPro" id="IPR000436">
    <property type="entry name" value="Sushi_SCR_CCP_dom"/>
</dbReference>
<feature type="signal peptide" evidence="8">
    <location>
        <begin position="1"/>
        <end position="26"/>
    </location>
</feature>
<reference evidence="12" key="1">
    <citation type="submission" date="2022-01" db="EMBL/GenBank/DDBJ databases">
        <authorList>
            <person name="Braso-Vives M."/>
        </authorList>
    </citation>
    <scope>NUCLEOTIDE SEQUENCE</scope>
</reference>
<evidence type="ECO:0000256" key="1">
    <source>
        <dbReference type="ARBA" id="ARBA00022729"/>
    </source>
</evidence>
<dbReference type="PANTHER" id="PTHR12231:SF253">
    <property type="entry name" value="DPR-INTERACTING PROTEIN ETA, ISOFORM B-RELATED"/>
    <property type="match status" value="1"/>
</dbReference>
<dbReference type="SUPFAM" id="SSF55486">
    <property type="entry name" value="Metalloproteases ('zincins'), catalytic domain"/>
    <property type="match status" value="1"/>
</dbReference>
<feature type="disulfide bond" evidence="6">
    <location>
        <begin position="297"/>
        <end position="331"/>
    </location>
</feature>
<dbReference type="InterPro" id="IPR036179">
    <property type="entry name" value="Ig-like_dom_sf"/>
</dbReference>
<feature type="domain" description="Sushi" evidence="10">
    <location>
        <begin position="96"/>
        <end position="160"/>
    </location>
</feature>
<dbReference type="SMART" id="SM00408">
    <property type="entry name" value="IGc2"/>
    <property type="match status" value="1"/>
</dbReference>
<dbReference type="InterPro" id="IPR024079">
    <property type="entry name" value="MetalloPept_cat_dom_sf"/>
</dbReference>
<feature type="chain" id="PRO_5036272156" evidence="8">
    <location>
        <begin position="27"/>
        <end position="616"/>
    </location>
</feature>
<dbReference type="Gene3D" id="2.10.70.10">
    <property type="entry name" value="Complement Module, domain 1"/>
    <property type="match status" value="1"/>
</dbReference>
<dbReference type="PANTHER" id="PTHR12231">
    <property type="entry name" value="CTX-RELATED TYPE I TRANSMEMBRANE PROTEIN"/>
    <property type="match status" value="1"/>
</dbReference>
<evidence type="ECO:0000256" key="3">
    <source>
        <dbReference type="ARBA" id="ARBA00023157"/>
    </source>
</evidence>
<evidence type="ECO:0000313" key="13">
    <source>
        <dbReference type="Proteomes" id="UP000838412"/>
    </source>
</evidence>
<dbReference type="Proteomes" id="UP000838412">
    <property type="component" value="Chromosome 15"/>
</dbReference>
<gene>
    <name evidence="12" type="primary">VCAN</name>
    <name evidence="12" type="ORF">BLAG_LOCUS8312</name>
</gene>
<protein>
    <submittedName>
        <fullName evidence="12">VCAN protein</fullName>
    </submittedName>
</protein>
<evidence type="ECO:0000256" key="5">
    <source>
        <dbReference type="PROSITE-ProRule" id="PRU00302"/>
    </source>
</evidence>
<dbReference type="SMART" id="SM00409">
    <property type="entry name" value="IG"/>
    <property type="match status" value="1"/>
</dbReference>
<dbReference type="Pfam" id="PF13927">
    <property type="entry name" value="Ig_3"/>
    <property type="match status" value="1"/>
</dbReference>
<keyword evidence="13" id="KW-1185">Reference proteome</keyword>
<dbReference type="Pfam" id="PF01549">
    <property type="entry name" value="ShK"/>
    <property type="match status" value="1"/>
</dbReference>
<dbReference type="Gene3D" id="3.40.390.10">
    <property type="entry name" value="Collagenase (Catalytic Domain)"/>
    <property type="match status" value="1"/>
</dbReference>
<keyword evidence="1 8" id="KW-0732">Signal</keyword>
<dbReference type="SMART" id="SM00032">
    <property type="entry name" value="CCP"/>
    <property type="match status" value="2"/>
</dbReference>
<evidence type="ECO:0000259" key="9">
    <source>
        <dbReference type="PROSITE" id="PS50835"/>
    </source>
</evidence>
<dbReference type="OrthoDB" id="6132182at2759"/>
<dbReference type="PROSITE" id="PS51670">
    <property type="entry name" value="SHKT"/>
    <property type="match status" value="1"/>
</dbReference>
<dbReference type="PROSITE" id="PS50835">
    <property type="entry name" value="IG_LIKE"/>
    <property type="match status" value="1"/>
</dbReference>